<reference evidence="8 9" key="1">
    <citation type="submission" date="2021-02" db="EMBL/GenBank/DDBJ databases">
        <title>Variation within the Batrachochytrium salamandrivorans European outbreak.</title>
        <authorList>
            <person name="Kelly M."/>
            <person name="Pasmans F."/>
            <person name="Shea T.P."/>
            <person name="Munoz J.F."/>
            <person name="Carranza S."/>
            <person name="Cuomo C.A."/>
            <person name="Martel A."/>
        </authorList>
    </citation>
    <scope>NUCLEOTIDE SEQUENCE [LARGE SCALE GENOMIC DNA]</scope>
    <source>
        <strain evidence="8 9">AMFP18/2</strain>
    </source>
</reference>
<keyword evidence="9" id="KW-1185">Reference proteome</keyword>
<evidence type="ECO:0000256" key="1">
    <source>
        <dbReference type="ARBA" id="ARBA00004512"/>
    </source>
</evidence>
<dbReference type="EMBL" id="JAFCIX010000114">
    <property type="protein sequence ID" value="KAH6598221.1"/>
    <property type="molecule type" value="Genomic_DNA"/>
</dbReference>
<keyword evidence="6" id="KW-0968">Cytoplasmic vesicle</keyword>
<evidence type="ECO:0000256" key="2">
    <source>
        <dbReference type="ARBA" id="ARBA00007293"/>
    </source>
</evidence>
<sequence>MSYRQEYSFDRRAAEAHRILESFPGRVPLIVERGGSWTTKPIPQMEKKKFLCPSDITVGQFQSVIRKRLEIHSEQGLFLTVSNKFLPPSSALLSQIYAEYKDSDGFLYVTYATESVFGR</sequence>
<comment type="caution">
    <text evidence="8">The sequence shown here is derived from an EMBL/GenBank/DDBJ whole genome shotgun (WGS) entry which is preliminary data.</text>
</comment>
<evidence type="ECO:0000256" key="4">
    <source>
        <dbReference type="ARBA" id="ARBA00023136"/>
    </source>
</evidence>
<keyword evidence="4" id="KW-0472">Membrane</keyword>
<comment type="similarity">
    <text evidence="2 7">Belongs to the ATG8 family.</text>
</comment>
<protein>
    <recommendedName>
        <fullName evidence="7">Autophagy-related protein</fullName>
    </recommendedName>
</protein>
<keyword evidence="5" id="KW-0449">Lipoprotein</keyword>
<evidence type="ECO:0000313" key="8">
    <source>
        <dbReference type="EMBL" id="KAH6598221.1"/>
    </source>
</evidence>
<dbReference type="SUPFAM" id="SSF54236">
    <property type="entry name" value="Ubiquitin-like"/>
    <property type="match status" value="1"/>
</dbReference>
<evidence type="ECO:0000256" key="7">
    <source>
        <dbReference type="RuleBase" id="RU004384"/>
    </source>
</evidence>
<keyword evidence="3 7" id="KW-0072">Autophagy</keyword>
<dbReference type="PANTHER" id="PTHR10969">
    <property type="entry name" value="MICROTUBULE-ASSOCIATED PROTEINS 1A/1B LIGHT CHAIN 3-RELATED"/>
    <property type="match status" value="1"/>
</dbReference>
<proteinExistence type="inferred from homology"/>
<evidence type="ECO:0000313" key="9">
    <source>
        <dbReference type="Proteomes" id="UP001648503"/>
    </source>
</evidence>
<accession>A0ABQ8FHM5</accession>
<name>A0ABQ8FHM5_9FUNG</name>
<dbReference type="InterPro" id="IPR029071">
    <property type="entry name" value="Ubiquitin-like_domsf"/>
</dbReference>
<evidence type="ECO:0000256" key="3">
    <source>
        <dbReference type="ARBA" id="ARBA00023006"/>
    </source>
</evidence>
<dbReference type="Pfam" id="PF02991">
    <property type="entry name" value="ATG8"/>
    <property type="match status" value="1"/>
</dbReference>
<evidence type="ECO:0000256" key="6">
    <source>
        <dbReference type="ARBA" id="ARBA00023329"/>
    </source>
</evidence>
<organism evidence="8 9">
    <name type="scientific">Batrachochytrium salamandrivorans</name>
    <dbReference type="NCBI Taxonomy" id="1357716"/>
    <lineage>
        <taxon>Eukaryota</taxon>
        <taxon>Fungi</taxon>
        <taxon>Fungi incertae sedis</taxon>
        <taxon>Chytridiomycota</taxon>
        <taxon>Chytridiomycota incertae sedis</taxon>
        <taxon>Chytridiomycetes</taxon>
        <taxon>Rhizophydiales</taxon>
        <taxon>Rhizophydiales incertae sedis</taxon>
        <taxon>Batrachochytrium</taxon>
    </lineage>
</organism>
<evidence type="ECO:0000256" key="5">
    <source>
        <dbReference type="ARBA" id="ARBA00023288"/>
    </source>
</evidence>
<dbReference type="InterPro" id="IPR004241">
    <property type="entry name" value="Atg8-like"/>
</dbReference>
<dbReference type="Proteomes" id="UP001648503">
    <property type="component" value="Unassembled WGS sequence"/>
</dbReference>
<dbReference type="Gene3D" id="3.10.20.90">
    <property type="entry name" value="Phosphatidylinositol 3-kinase Catalytic Subunit, Chain A, domain 1"/>
    <property type="match status" value="1"/>
</dbReference>
<comment type="subcellular location">
    <subcellularLocation>
        <location evidence="1">Cytoplasmic vesicle</location>
        <location evidence="1">Autophagosome membrane</location>
        <topology evidence="1">Lipid-anchor</topology>
    </subcellularLocation>
</comment>
<gene>
    <name evidence="8" type="ORF">BASA50_003836</name>
</gene>